<name>A0A1F6BKM5_9BACT</name>
<dbReference type="Proteomes" id="UP000176273">
    <property type="component" value="Unassembled WGS sequence"/>
</dbReference>
<dbReference type="AlphaFoldDB" id="A0A1F6BKM5"/>
<feature type="transmembrane region" description="Helical" evidence="1">
    <location>
        <begin position="86"/>
        <end position="111"/>
    </location>
</feature>
<proteinExistence type="predicted"/>
<gene>
    <name evidence="2" type="ORF">A2110_02680</name>
</gene>
<sequence>MLVIAPLVAQAQWSIWEGADGQNKVICNQSGEGPCTFCDFVKVAANTVGVLRNLAFGVAVIAIIAGAILMIISAGNPGRFNTGKSFIINAIIGVVIALMAWIIIGTVLHLLTRNPNLPWNEIIC</sequence>
<dbReference type="EMBL" id="MFKH01000010">
    <property type="protein sequence ID" value="OGG37479.1"/>
    <property type="molecule type" value="Genomic_DNA"/>
</dbReference>
<evidence type="ECO:0000313" key="2">
    <source>
        <dbReference type="EMBL" id="OGG37479.1"/>
    </source>
</evidence>
<feature type="transmembrane region" description="Helical" evidence="1">
    <location>
        <begin position="54"/>
        <end position="74"/>
    </location>
</feature>
<protein>
    <submittedName>
        <fullName evidence="2">Uncharacterized protein</fullName>
    </submittedName>
</protein>
<keyword evidence="1" id="KW-1133">Transmembrane helix</keyword>
<evidence type="ECO:0000313" key="3">
    <source>
        <dbReference type="Proteomes" id="UP000176273"/>
    </source>
</evidence>
<accession>A0A1F6BKM5</accession>
<reference evidence="2 3" key="1">
    <citation type="journal article" date="2016" name="Nat. Commun.">
        <title>Thousands of microbial genomes shed light on interconnected biogeochemical processes in an aquifer system.</title>
        <authorList>
            <person name="Anantharaman K."/>
            <person name="Brown C.T."/>
            <person name="Hug L.A."/>
            <person name="Sharon I."/>
            <person name="Castelle C.J."/>
            <person name="Probst A.J."/>
            <person name="Thomas B.C."/>
            <person name="Singh A."/>
            <person name="Wilkins M.J."/>
            <person name="Karaoz U."/>
            <person name="Brodie E.L."/>
            <person name="Williams K.H."/>
            <person name="Hubbard S.S."/>
            <person name="Banfield J.F."/>
        </authorList>
    </citation>
    <scope>NUCLEOTIDE SEQUENCE [LARGE SCALE GENOMIC DNA]</scope>
</reference>
<evidence type="ECO:0000256" key="1">
    <source>
        <dbReference type="SAM" id="Phobius"/>
    </source>
</evidence>
<dbReference type="STRING" id="1798468.A2110_02680"/>
<keyword evidence="1" id="KW-0472">Membrane</keyword>
<comment type="caution">
    <text evidence="2">The sequence shown here is derived from an EMBL/GenBank/DDBJ whole genome shotgun (WGS) entry which is preliminary data.</text>
</comment>
<dbReference type="Pfam" id="PF18895">
    <property type="entry name" value="T4SS_pilin"/>
    <property type="match status" value="1"/>
</dbReference>
<keyword evidence="1" id="KW-0812">Transmembrane</keyword>
<organism evidence="2 3">
    <name type="scientific">Candidatus Jorgensenbacteria bacterium GWA1_54_12</name>
    <dbReference type="NCBI Taxonomy" id="1798468"/>
    <lineage>
        <taxon>Bacteria</taxon>
        <taxon>Candidatus Joergenseniibacteriota</taxon>
    </lineage>
</organism>
<dbReference type="InterPro" id="IPR043993">
    <property type="entry name" value="T4SS_pilin"/>
</dbReference>